<keyword evidence="2 3" id="KW-0802">TPR repeat</keyword>
<comment type="caution">
    <text evidence="5">The sequence shown here is derived from an EMBL/GenBank/DDBJ whole genome shotgun (WGS) entry which is preliminary data.</text>
</comment>
<keyword evidence="4" id="KW-1133">Transmembrane helix</keyword>
<feature type="repeat" description="TPR" evidence="3">
    <location>
        <begin position="454"/>
        <end position="487"/>
    </location>
</feature>
<dbReference type="EMBL" id="MGAQ01000028">
    <property type="protein sequence ID" value="OGK49672.1"/>
    <property type="molecule type" value="Genomic_DNA"/>
</dbReference>
<dbReference type="InterPro" id="IPR052346">
    <property type="entry name" value="O-mannosyl-transferase_TMTC"/>
</dbReference>
<dbReference type="Proteomes" id="UP000178558">
    <property type="component" value="Unassembled WGS sequence"/>
</dbReference>
<accession>A0A1F7J244</accession>
<dbReference type="Gene3D" id="1.25.40.10">
    <property type="entry name" value="Tetratricopeptide repeat domain"/>
    <property type="match status" value="2"/>
</dbReference>
<evidence type="ECO:0000313" key="5">
    <source>
        <dbReference type="EMBL" id="OGK49672.1"/>
    </source>
</evidence>
<dbReference type="PANTHER" id="PTHR44227:SF3">
    <property type="entry name" value="PROTEIN O-MANNOSYL-TRANSFERASE TMTC4"/>
    <property type="match status" value="1"/>
</dbReference>
<feature type="transmembrane region" description="Helical" evidence="4">
    <location>
        <begin position="351"/>
        <end position="369"/>
    </location>
</feature>
<name>A0A1F7J244_9BACT</name>
<gene>
    <name evidence="5" type="ORF">A3B50_03005</name>
</gene>
<evidence type="ECO:0000256" key="1">
    <source>
        <dbReference type="ARBA" id="ARBA00022737"/>
    </source>
</evidence>
<dbReference type="SUPFAM" id="SSF48452">
    <property type="entry name" value="TPR-like"/>
    <property type="match status" value="1"/>
</dbReference>
<keyword evidence="1" id="KW-0677">Repeat</keyword>
<dbReference type="PANTHER" id="PTHR44227">
    <property type="match status" value="1"/>
</dbReference>
<feature type="transmembrane region" description="Helical" evidence="4">
    <location>
        <begin position="211"/>
        <end position="232"/>
    </location>
</feature>
<dbReference type="Pfam" id="PF13424">
    <property type="entry name" value="TPR_12"/>
    <property type="match status" value="1"/>
</dbReference>
<sequence>MKRERMKRSTLYFILLIVLLGFIVYVNSFFNGFVWDDELQIVKNPLIRSLDNVLTFFKGGTAYVEGQGTLGGLYYRPLSTLFFALLYVIFGLNSAAFHIFQVLIHIASSVLLFFVFKKFLGDKISILLSTVFLVHPMNVESVAYLSSLQTTLSFFFGIFALYLSLRSSNVSYKRLAIICFLLLLSLLSKESGILFLFFVICFFFIYNRRALLRVLYGTISVLIFYSLLRFGYAKKFTVSYPIFPISRLDLPHRLLHAPQAFLYYLSTFFFPRDLAVSQYWIFKSIDFLNFFLPLMISLSFLIFVVVAGFIMFKKKSKLFSVYVFFTLWFLISMLLNLHIIPLDMTVADRWFYVSMAGLLGFSGAIMSFFTKTKKKLNTIVLVVFILFLAGLSIRTVVRNADWNSNRTLFFHDITVSKDSFDIENNVGAIYASEGKWDKALAHFKNSARLAPYRAEVWNNLGAIYQIKGDVQQAKRDYEQAISIGQENTAYGNLAQILYYHENSETAYYFILRALKKHPLNAKLWFYLSLIEYDKGNYQKALEAASLSYSLEPNILNREIYTHLQKNEPINTRKYDVIYVD</sequence>
<keyword evidence="4" id="KW-0472">Membrane</keyword>
<feature type="repeat" description="TPR" evidence="3">
    <location>
        <begin position="521"/>
        <end position="554"/>
    </location>
</feature>
<keyword evidence="4" id="KW-0812">Transmembrane</keyword>
<dbReference type="InterPro" id="IPR011990">
    <property type="entry name" value="TPR-like_helical_dom_sf"/>
</dbReference>
<evidence type="ECO:0000313" key="6">
    <source>
        <dbReference type="Proteomes" id="UP000178558"/>
    </source>
</evidence>
<reference evidence="5 6" key="1">
    <citation type="journal article" date="2016" name="Nat. Commun.">
        <title>Thousands of microbial genomes shed light on interconnected biogeochemical processes in an aquifer system.</title>
        <authorList>
            <person name="Anantharaman K."/>
            <person name="Brown C.T."/>
            <person name="Hug L.A."/>
            <person name="Sharon I."/>
            <person name="Castelle C.J."/>
            <person name="Probst A.J."/>
            <person name="Thomas B.C."/>
            <person name="Singh A."/>
            <person name="Wilkins M.J."/>
            <person name="Karaoz U."/>
            <person name="Brodie E.L."/>
            <person name="Williams K.H."/>
            <person name="Hubbard S.S."/>
            <person name="Banfield J.F."/>
        </authorList>
    </citation>
    <scope>NUCLEOTIDE SEQUENCE [LARGE SCALE GENOMIC DNA]</scope>
</reference>
<evidence type="ECO:0000256" key="2">
    <source>
        <dbReference type="ARBA" id="ARBA00022803"/>
    </source>
</evidence>
<proteinExistence type="predicted"/>
<protein>
    <submittedName>
        <fullName evidence="5">Uncharacterized protein</fullName>
    </submittedName>
</protein>
<dbReference type="Pfam" id="PF13432">
    <property type="entry name" value="TPR_16"/>
    <property type="match status" value="1"/>
</dbReference>
<feature type="transmembrane region" description="Helical" evidence="4">
    <location>
        <begin position="290"/>
        <end position="312"/>
    </location>
</feature>
<dbReference type="InterPro" id="IPR019734">
    <property type="entry name" value="TPR_rpt"/>
</dbReference>
<feature type="transmembrane region" description="Helical" evidence="4">
    <location>
        <begin position="319"/>
        <end position="339"/>
    </location>
</feature>
<dbReference type="PROSITE" id="PS50005">
    <property type="entry name" value="TPR"/>
    <property type="match status" value="3"/>
</dbReference>
<evidence type="ECO:0000256" key="4">
    <source>
        <dbReference type="SAM" id="Phobius"/>
    </source>
</evidence>
<organism evidence="5 6">
    <name type="scientific">Candidatus Roizmanbacteria bacterium RIFCSPLOWO2_01_FULL_40_42</name>
    <dbReference type="NCBI Taxonomy" id="1802066"/>
    <lineage>
        <taxon>Bacteria</taxon>
        <taxon>Candidatus Roizmaniibacteriota</taxon>
    </lineage>
</organism>
<dbReference type="SMART" id="SM00028">
    <property type="entry name" value="TPR"/>
    <property type="match status" value="4"/>
</dbReference>
<feature type="transmembrane region" description="Helical" evidence="4">
    <location>
        <begin position="141"/>
        <end position="163"/>
    </location>
</feature>
<feature type="transmembrane region" description="Helical" evidence="4">
    <location>
        <begin position="12"/>
        <end position="30"/>
    </location>
</feature>
<dbReference type="AlphaFoldDB" id="A0A1F7J244"/>
<feature type="transmembrane region" description="Helical" evidence="4">
    <location>
        <begin position="175"/>
        <end position="205"/>
    </location>
</feature>
<feature type="repeat" description="TPR" evidence="3">
    <location>
        <begin position="420"/>
        <end position="453"/>
    </location>
</feature>
<feature type="transmembrane region" description="Helical" evidence="4">
    <location>
        <begin position="376"/>
        <end position="397"/>
    </location>
</feature>
<evidence type="ECO:0000256" key="3">
    <source>
        <dbReference type="PROSITE-ProRule" id="PRU00339"/>
    </source>
</evidence>